<dbReference type="GO" id="GO:0046872">
    <property type="term" value="F:metal ion binding"/>
    <property type="evidence" value="ECO:0007669"/>
    <property type="project" value="InterPro"/>
</dbReference>
<dbReference type="InterPro" id="IPR029052">
    <property type="entry name" value="Metallo-depent_PP-like"/>
</dbReference>
<dbReference type="SUPFAM" id="SSF55816">
    <property type="entry name" value="5'-nucleotidase (syn. UDP-sugar hydrolase), C-terminal domain"/>
    <property type="match status" value="1"/>
</dbReference>
<feature type="domain" description="5'-Nucleotidase C-terminal" evidence="5">
    <location>
        <begin position="463"/>
        <end position="586"/>
    </location>
</feature>
<evidence type="ECO:0000256" key="2">
    <source>
        <dbReference type="ARBA" id="ARBA00022729"/>
    </source>
</evidence>
<dbReference type="PROSITE" id="PS00786">
    <property type="entry name" value="5_NUCLEOTIDASE_2"/>
    <property type="match status" value="1"/>
</dbReference>
<dbReference type="InterPro" id="IPR006179">
    <property type="entry name" value="5_nucleotidase/apyrase"/>
</dbReference>
<organism evidence="7 8">
    <name type="scientific">Malikia spinosa</name>
    <dbReference type="NCBI Taxonomy" id="86180"/>
    <lineage>
        <taxon>Bacteria</taxon>
        <taxon>Pseudomonadati</taxon>
        <taxon>Pseudomonadota</taxon>
        <taxon>Betaproteobacteria</taxon>
        <taxon>Burkholderiales</taxon>
        <taxon>Comamonadaceae</taxon>
        <taxon>Malikia</taxon>
    </lineage>
</organism>
<evidence type="ECO:0000256" key="1">
    <source>
        <dbReference type="ARBA" id="ARBA00006654"/>
    </source>
</evidence>
<name>A0A2S9KCI6_9BURK</name>
<keyword evidence="3" id="KW-0547">Nucleotide-binding</keyword>
<dbReference type="GO" id="GO:0000166">
    <property type="term" value="F:nucleotide binding"/>
    <property type="evidence" value="ECO:0007669"/>
    <property type="project" value="UniProtKB-KW"/>
</dbReference>
<dbReference type="SUPFAM" id="SSF56300">
    <property type="entry name" value="Metallo-dependent phosphatases"/>
    <property type="match status" value="1"/>
</dbReference>
<comment type="similarity">
    <text evidence="1 3">Belongs to the 5'-nucleotidase family.</text>
</comment>
<feature type="signal peptide" evidence="3">
    <location>
        <begin position="1"/>
        <end position="22"/>
    </location>
</feature>
<dbReference type="InterPro" id="IPR008334">
    <property type="entry name" value="5'-Nucleotdase_C"/>
</dbReference>
<dbReference type="AlphaFoldDB" id="A0A2S9KCI6"/>
<dbReference type="GO" id="GO:0030288">
    <property type="term" value="C:outer membrane-bounded periplasmic space"/>
    <property type="evidence" value="ECO:0007669"/>
    <property type="project" value="TreeGrafter"/>
</dbReference>
<dbReference type="RefSeq" id="WP_105730375.1">
    <property type="nucleotide sequence ID" value="NZ_DAIPCI010000033.1"/>
</dbReference>
<comment type="caution">
    <text evidence="7">The sequence shown here is derived from an EMBL/GenBank/DDBJ whole genome shotgun (WGS) entry which is preliminary data.</text>
</comment>
<evidence type="ECO:0000313" key="7">
    <source>
        <dbReference type="EMBL" id="PRD68105.1"/>
    </source>
</evidence>
<dbReference type="PROSITE" id="PS00785">
    <property type="entry name" value="5_NUCLEOTIDASE_1"/>
    <property type="match status" value="1"/>
</dbReference>
<dbReference type="Pfam" id="PF00149">
    <property type="entry name" value="Metallophos"/>
    <property type="match status" value="1"/>
</dbReference>
<dbReference type="PANTHER" id="PTHR11575">
    <property type="entry name" value="5'-NUCLEOTIDASE-RELATED"/>
    <property type="match status" value="1"/>
</dbReference>
<dbReference type="InterPro" id="IPR004843">
    <property type="entry name" value="Calcineurin-like_PHP"/>
</dbReference>
<dbReference type="InterPro" id="IPR006146">
    <property type="entry name" value="5'-Nucleotdase_CS"/>
</dbReference>
<evidence type="ECO:0000256" key="3">
    <source>
        <dbReference type="RuleBase" id="RU362119"/>
    </source>
</evidence>
<evidence type="ECO:0000259" key="4">
    <source>
        <dbReference type="Pfam" id="PF00149"/>
    </source>
</evidence>
<keyword evidence="2 3" id="KW-0732">Signal</keyword>
<dbReference type="EMBL" id="PVLR01000038">
    <property type="protein sequence ID" value="PRD68105.1"/>
    <property type="molecule type" value="Genomic_DNA"/>
</dbReference>
<dbReference type="PANTHER" id="PTHR11575:SF6">
    <property type="entry name" value="2',3'-CYCLIC-NUCLEOTIDE 2'-PHOSPHODIESTERASE_3'-NUCLEOTIDASE"/>
    <property type="match status" value="1"/>
</dbReference>
<dbReference type="OrthoDB" id="9803927at2"/>
<dbReference type="Pfam" id="PF02872">
    <property type="entry name" value="5_nucleotid_C"/>
    <property type="match status" value="1"/>
</dbReference>
<evidence type="ECO:0000259" key="5">
    <source>
        <dbReference type="Pfam" id="PF02872"/>
    </source>
</evidence>
<evidence type="ECO:0000313" key="8">
    <source>
        <dbReference type="Proteomes" id="UP000238326"/>
    </source>
</evidence>
<dbReference type="Gene3D" id="3.60.21.10">
    <property type="match status" value="1"/>
</dbReference>
<gene>
    <name evidence="7" type="ORF">C6P61_13080</name>
    <name evidence="6" type="ORF">F5985_11520</name>
</gene>
<dbReference type="PRINTS" id="PR01607">
    <property type="entry name" value="APYRASEFAMLY"/>
</dbReference>
<dbReference type="PROSITE" id="PS51257">
    <property type="entry name" value="PROKAR_LIPOPROTEIN"/>
    <property type="match status" value="1"/>
</dbReference>
<keyword evidence="3" id="KW-0378">Hydrolase</keyword>
<evidence type="ECO:0000313" key="9">
    <source>
        <dbReference type="Proteomes" id="UP000481947"/>
    </source>
</evidence>
<keyword evidence="8" id="KW-1185">Reference proteome</keyword>
<accession>A0A2S9KCI6</accession>
<dbReference type="Proteomes" id="UP000481947">
    <property type="component" value="Unassembled WGS sequence"/>
</dbReference>
<feature type="domain" description="Calcineurin-like phosphoesterase" evidence="4">
    <location>
        <begin position="43"/>
        <end position="301"/>
    </location>
</feature>
<dbReference type="EMBL" id="VYSB01000012">
    <property type="protein sequence ID" value="MYZ52749.1"/>
    <property type="molecule type" value="Genomic_DNA"/>
</dbReference>
<reference evidence="7 8" key="1">
    <citation type="submission" date="2018-03" db="EMBL/GenBank/DDBJ databases">
        <title>Comparative genomics illustrates the genes involved in a hyperalkaliphilic mechanisms of Serpentinomonas isolated from highly-alkaline calcium-rich serpentinized springs.</title>
        <authorList>
            <person name="Suzuki S."/>
            <person name="Ishii S."/>
            <person name="Walworth N."/>
            <person name="Bird L."/>
            <person name="Kuenen J.G."/>
            <person name="Nealson K.H."/>
        </authorList>
    </citation>
    <scope>NUCLEOTIDE SEQUENCE [LARGE SCALE GENOMIC DNA]</scope>
    <source>
        <strain evidence="7 8">83</strain>
    </source>
</reference>
<proteinExistence type="inferred from homology"/>
<evidence type="ECO:0000313" key="6">
    <source>
        <dbReference type="EMBL" id="MYZ52749.1"/>
    </source>
</evidence>
<dbReference type="GO" id="GO:0016788">
    <property type="term" value="F:hydrolase activity, acting on ester bonds"/>
    <property type="evidence" value="ECO:0007669"/>
    <property type="project" value="InterPro"/>
</dbReference>
<dbReference type="NCBIfam" id="NF006938">
    <property type="entry name" value="PRK09420.1"/>
    <property type="match status" value="1"/>
</dbReference>
<sequence length="679" mass="71818">MRLFSRPVLTAAVAAALAGGLAACGDSDDAVVTLPESATAELTILETSDLHANVVSYDYFRLAEDKSVGFERTATLIKQARADFPNNLLIDNGDTIQGTALADYQALVSPVACNQKLATYKAMDAIGFDVGTLGNHEFNYGLPYLAQVTGTKFNVEGMAAVASQPSCVGPAFPLVLANVSSKKDGAPLYKPYTIINKKVSAKDKDGKTIESTVKVAVIGFTPPAILQWDKRWLDGKVEVQGVVEAATKYVPMARAEGADIVIAASHGGWDTGAYSPSMENANYHLAKVPGIDGILMGHSHSEFPNAACTSAACSASGVDKVKGTFHGVPAVMPSFWGKAIGVINYNLTVKNGKWTIDSSKTAVSLRKTLTDAAAKTYVAADPAIATAIKTEHEAAINYVKTPIGESDFALSSYFADVGDVTAIQVVNAAQADYIAKYVAANLPQYKNLPVLSVSAPFKSGFGGGTDFTDVKKGPIAINNAADLYLYPNTVYAVKVTGAGIKTWLEKAAERFNQINPSLTTAQPLISTFPGYNFDMFTSPDMSYEIDVTQAKGSRIKNLHYKGAPISSSAEFIIATNNYRATSGTQFGLTADNIIHASPDANRDVLIDYIKARKNLTLATDGSTRSWRFTKVTTAGPVTFISGSDKLAVAQTAGFTNISVVSNDDGSGKGQGVYAIDLSK</sequence>
<dbReference type="Proteomes" id="UP000238326">
    <property type="component" value="Unassembled WGS sequence"/>
</dbReference>
<reference evidence="6 9" key="2">
    <citation type="submission" date="2019-09" db="EMBL/GenBank/DDBJ databases">
        <title>Identification of Malikia spinosa a prominent benzene-, toluene-, and ethylbenzene-degrading bacterium: enrichment, isolation and whole genome sequencing.</title>
        <authorList>
            <person name="Tancsics A."/>
            <person name="Revesz F."/>
            <person name="Kriszt B."/>
        </authorList>
    </citation>
    <scope>NUCLEOTIDE SEQUENCE [LARGE SCALE GENOMIC DNA]</scope>
    <source>
        <strain evidence="6 9">AB6</strain>
    </source>
</reference>
<feature type="chain" id="PRO_5044515187" evidence="3">
    <location>
        <begin position="23"/>
        <end position="679"/>
    </location>
</feature>
<protein>
    <submittedName>
        <fullName evidence="7">Bifunctional 2',3'-cyclic-nucleotide 2'-phosphodiesterase/3'-nucleotidase</fullName>
    </submittedName>
</protein>
<dbReference type="InterPro" id="IPR036907">
    <property type="entry name" value="5'-Nucleotdase_C_sf"/>
</dbReference>
<dbReference type="Gene3D" id="3.90.780.10">
    <property type="entry name" value="5'-Nucleotidase, C-terminal domain"/>
    <property type="match status" value="1"/>
</dbReference>
<dbReference type="GO" id="GO:0009166">
    <property type="term" value="P:nucleotide catabolic process"/>
    <property type="evidence" value="ECO:0007669"/>
    <property type="project" value="InterPro"/>
</dbReference>